<dbReference type="GO" id="GO:0005759">
    <property type="term" value="C:mitochondrial matrix"/>
    <property type="evidence" value="ECO:0007669"/>
    <property type="project" value="UniProtKB-SubCell"/>
</dbReference>
<evidence type="ECO:0000256" key="7">
    <source>
        <dbReference type="ARBA" id="ARBA00022723"/>
    </source>
</evidence>
<evidence type="ECO:0000256" key="12">
    <source>
        <dbReference type="ARBA" id="ARBA00038574"/>
    </source>
</evidence>
<dbReference type="InterPro" id="IPR044831">
    <property type="entry name" value="Ccp1-like"/>
</dbReference>
<sequence length="346" mass="39547">MSNCRVGLARTLKASSSICLKRAVARTAFTPANYYPRARNGNSRLFGHWSALMAGGIALHTAQQEKNSEDYQEVYNAIATKMREEKDFDNNNGYGPVLVRLSWHVSGTWDKRDNSGGSFGGTYRFKKEMNDPLSRGLQNGFKFLESIDKQFPWLSHGDLFTLGGVTAIQEMQGPKIPWRSGRVDEPESMVPDNGRLPEPHYGADYVRSYYERFNFTDQEVVALLGAHVLGKAHLKNSGYDGPWDDESNIFSNAFYDNLLKLKWTPEINDAGNKQYDNKEKGYMMLPTDYALFQDPKYLKYVKAYANDQDLFFKDFTKVYTKLIENGIEFPKENKPHLFKTLKEQGK</sequence>
<evidence type="ECO:0000256" key="13">
    <source>
        <dbReference type="ARBA" id="ARBA00049265"/>
    </source>
</evidence>
<dbReference type="GO" id="GO:0000302">
    <property type="term" value="P:response to reactive oxygen species"/>
    <property type="evidence" value="ECO:0007669"/>
    <property type="project" value="TreeGrafter"/>
</dbReference>
<dbReference type="EMBL" id="LT598486">
    <property type="protein sequence ID" value="SCW03187.1"/>
    <property type="molecule type" value="Genomic_DNA"/>
</dbReference>
<evidence type="ECO:0000256" key="14">
    <source>
        <dbReference type="RuleBase" id="RU363051"/>
    </source>
</evidence>
<dbReference type="PRINTS" id="PR00458">
    <property type="entry name" value="PEROXIDASE"/>
</dbReference>
<evidence type="ECO:0000256" key="4">
    <source>
        <dbReference type="ARBA" id="ARBA00005997"/>
    </source>
</evidence>
<dbReference type="STRING" id="4955.A0A1G4MGZ8"/>
<name>A0A1G4MGZ8_LACFM</name>
<dbReference type="PRINTS" id="PR00459">
    <property type="entry name" value="ASPEROXIDASE"/>
</dbReference>
<evidence type="ECO:0000256" key="1">
    <source>
        <dbReference type="ARBA" id="ARBA00003917"/>
    </source>
</evidence>
<gene>
    <name evidence="17" type="ORF">LAFE_0G04918G</name>
</gene>
<dbReference type="Gene3D" id="1.10.420.10">
    <property type="entry name" value="Peroxidase, domain 2"/>
    <property type="match status" value="1"/>
</dbReference>
<evidence type="ECO:0000256" key="2">
    <source>
        <dbReference type="ARBA" id="ARBA00004305"/>
    </source>
</evidence>
<dbReference type="Proteomes" id="UP000190831">
    <property type="component" value="Chromosome G"/>
</dbReference>
<dbReference type="PROSITE" id="PS50873">
    <property type="entry name" value="PEROXIDASE_4"/>
    <property type="match status" value="1"/>
</dbReference>
<keyword evidence="5 14" id="KW-0575">Peroxidase</keyword>
<protein>
    <recommendedName>
        <fullName evidence="14">Peroxidase</fullName>
        <ecNumber evidence="14">1.11.1.-</ecNumber>
    </recommendedName>
</protein>
<proteinExistence type="inferred from homology"/>
<dbReference type="EC" id="1.11.1.-" evidence="14"/>
<feature type="region of interest" description="Disordered" evidence="15">
    <location>
        <begin position="176"/>
        <end position="196"/>
    </location>
</feature>
<dbReference type="GO" id="GO:0046872">
    <property type="term" value="F:metal ion binding"/>
    <property type="evidence" value="ECO:0007669"/>
    <property type="project" value="UniProtKB-UniRule"/>
</dbReference>
<dbReference type="GO" id="GO:0020037">
    <property type="term" value="F:heme binding"/>
    <property type="evidence" value="ECO:0007669"/>
    <property type="project" value="UniProtKB-UniRule"/>
</dbReference>
<evidence type="ECO:0000313" key="17">
    <source>
        <dbReference type="EMBL" id="SCW03187.1"/>
    </source>
</evidence>
<keyword evidence="6" id="KW-0349">Heme</keyword>
<organism evidence="17 18">
    <name type="scientific">Lachancea fermentati</name>
    <name type="common">Zygosaccharomyces fermentati</name>
    <dbReference type="NCBI Taxonomy" id="4955"/>
    <lineage>
        <taxon>Eukaryota</taxon>
        <taxon>Fungi</taxon>
        <taxon>Dikarya</taxon>
        <taxon>Ascomycota</taxon>
        <taxon>Saccharomycotina</taxon>
        <taxon>Saccharomycetes</taxon>
        <taxon>Saccharomycetales</taxon>
        <taxon>Saccharomycetaceae</taxon>
        <taxon>Lachancea</taxon>
    </lineage>
</organism>
<dbReference type="InterPro" id="IPR010255">
    <property type="entry name" value="Haem_peroxidase_sf"/>
</dbReference>
<dbReference type="Gene3D" id="1.10.520.10">
    <property type="match status" value="1"/>
</dbReference>
<dbReference type="FunFam" id="1.10.520.10:FF:000005">
    <property type="entry name" value="Cytochrome c peroxidase"/>
    <property type="match status" value="1"/>
</dbReference>
<keyword evidence="8" id="KW-0809">Transit peptide</keyword>
<evidence type="ECO:0000256" key="6">
    <source>
        <dbReference type="ARBA" id="ARBA00022617"/>
    </source>
</evidence>
<dbReference type="GO" id="GO:0042744">
    <property type="term" value="P:hydrogen peroxide catabolic process"/>
    <property type="evidence" value="ECO:0007669"/>
    <property type="project" value="TreeGrafter"/>
</dbReference>
<comment type="function">
    <text evidence="1">Destroys radicals which are normally produced within the cells and which are toxic to biological systems.</text>
</comment>
<dbReference type="SUPFAM" id="SSF48113">
    <property type="entry name" value="Heme-dependent peroxidases"/>
    <property type="match status" value="1"/>
</dbReference>
<evidence type="ECO:0000256" key="15">
    <source>
        <dbReference type="SAM" id="MobiDB-lite"/>
    </source>
</evidence>
<comment type="catalytic activity">
    <reaction evidence="13">
        <text>2 Fe(II)-[cytochrome c] + H2O2 + 2 H(+) = 2 Fe(III)-[cytochrome c] + 2 H2O</text>
        <dbReference type="Rhea" id="RHEA:16581"/>
        <dbReference type="Rhea" id="RHEA-COMP:10350"/>
        <dbReference type="Rhea" id="RHEA-COMP:14399"/>
        <dbReference type="ChEBI" id="CHEBI:15377"/>
        <dbReference type="ChEBI" id="CHEBI:15378"/>
        <dbReference type="ChEBI" id="CHEBI:16240"/>
        <dbReference type="ChEBI" id="CHEBI:29033"/>
        <dbReference type="ChEBI" id="CHEBI:29034"/>
        <dbReference type="EC" id="1.11.1.5"/>
    </reaction>
</comment>
<evidence type="ECO:0000256" key="10">
    <source>
        <dbReference type="ARBA" id="ARBA00023004"/>
    </source>
</evidence>
<dbReference type="OMA" id="HELMMLP"/>
<keyword evidence="10" id="KW-0408">Iron</keyword>
<evidence type="ECO:0000256" key="9">
    <source>
        <dbReference type="ARBA" id="ARBA00023002"/>
    </source>
</evidence>
<keyword evidence="7" id="KW-0479">Metal-binding</keyword>
<evidence type="ECO:0000259" key="16">
    <source>
        <dbReference type="PROSITE" id="PS50873"/>
    </source>
</evidence>
<evidence type="ECO:0000313" key="18">
    <source>
        <dbReference type="Proteomes" id="UP000190831"/>
    </source>
</evidence>
<dbReference type="Pfam" id="PF00141">
    <property type="entry name" value="peroxidase"/>
    <property type="match status" value="1"/>
</dbReference>
<dbReference type="GO" id="GO:0005758">
    <property type="term" value="C:mitochondrial intermembrane space"/>
    <property type="evidence" value="ECO:0007669"/>
    <property type="project" value="UniProtKB-SubCell"/>
</dbReference>
<evidence type="ECO:0000256" key="11">
    <source>
        <dbReference type="ARBA" id="ARBA00023128"/>
    </source>
</evidence>
<evidence type="ECO:0000256" key="3">
    <source>
        <dbReference type="ARBA" id="ARBA00004569"/>
    </source>
</evidence>
<keyword evidence="9 14" id="KW-0560">Oxidoreductase</keyword>
<dbReference type="InterPro" id="IPR002207">
    <property type="entry name" value="Peroxidase_I"/>
</dbReference>
<reference evidence="17 18" key="1">
    <citation type="submission" date="2016-03" db="EMBL/GenBank/DDBJ databases">
        <authorList>
            <person name="Devillers H."/>
        </authorList>
    </citation>
    <scope>NUCLEOTIDE SEQUENCE [LARGE SCALE GENOMIC DNA]</scope>
    <source>
        <strain evidence="17">CBS 6772</strain>
    </source>
</reference>
<comment type="similarity">
    <text evidence="4">Belongs to the peroxidase family. Cytochrome c peroxidase subfamily.</text>
</comment>
<feature type="domain" description="Plant heme peroxidase family profile" evidence="16">
    <location>
        <begin position="154"/>
        <end position="346"/>
    </location>
</feature>
<evidence type="ECO:0000256" key="5">
    <source>
        <dbReference type="ARBA" id="ARBA00022559"/>
    </source>
</evidence>
<dbReference type="AlphaFoldDB" id="A0A1G4MGZ8"/>
<comment type="subcellular location">
    <subcellularLocation>
        <location evidence="3">Mitochondrion intermembrane space</location>
    </subcellularLocation>
    <subcellularLocation>
        <location evidence="2">Mitochondrion matrix</location>
    </subcellularLocation>
</comment>
<dbReference type="GO" id="GO:0034599">
    <property type="term" value="P:cellular response to oxidative stress"/>
    <property type="evidence" value="ECO:0007669"/>
    <property type="project" value="InterPro"/>
</dbReference>
<dbReference type="PANTHER" id="PTHR31356">
    <property type="entry name" value="THYLAKOID LUMENAL 29 KDA PROTEIN, CHLOROPLASTIC-RELATED"/>
    <property type="match status" value="1"/>
</dbReference>
<dbReference type="OrthoDB" id="2859658at2759"/>
<keyword evidence="11" id="KW-0496">Mitochondrion</keyword>
<keyword evidence="18" id="KW-1185">Reference proteome</keyword>
<accession>A0A1G4MGZ8</accession>
<dbReference type="PANTHER" id="PTHR31356:SF58">
    <property type="entry name" value="CYTOCHROME C PEROXIDASE, MITOCHONDRIAL"/>
    <property type="match status" value="1"/>
</dbReference>
<dbReference type="InterPro" id="IPR002016">
    <property type="entry name" value="Haem_peroxidase"/>
</dbReference>
<evidence type="ECO:0000256" key="8">
    <source>
        <dbReference type="ARBA" id="ARBA00022946"/>
    </source>
</evidence>
<comment type="subunit">
    <text evidence="12">Forms a one-to-one complex with cytochrome c.</text>
</comment>
<dbReference type="GO" id="GO:0004130">
    <property type="term" value="F:cytochrome-c peroxidase activity"/>
    <property type="evidence" value="ECO:0007669"/>
    <property type="project" value="UniProtKB-EC"/>
</dbReference>